<dbReference type="EMBL" id="CP099427">
    <property type="protein sequence ID" value="USW57512.1"/>
    <property type="molecule type" value="Genomic_DNA"/>
</dbReference>
<sequence>MPLLRSLDVYTPLWENMGFVIGSAMNAYFDSGAHVAILTPMPSLITLAVAMLATLAVLIFHHAKESTRSSFGRRFPSLKDPEDLANVADLCAACMNQDSLVLPCHLARCKDCQELTCVAKEGVTICSTCDTTLHEPDGSRLQCSILDRLLYAQTVMKVARCICGIGPLLLISTVGFKTLCPEANFGLNRTTINGVMASCAISLWIDATCWFTYRDPGTELAEFETGYARRLVFSIPVYMAAIALSMFHVIMSCVLSPDGGVEQAGAVSDFRLMAALMSMMPPDRLFQAVEKLSNWWCGEEMAGNGAESPVAEQALDAKV</sequence>
<name>A0A9Q9EPB0_9PEZI</name>
<keyword evidence="1" id="KW-1133">Transmembrane helix</keyword>
<keyword evidence="1" id="KW-0472">Membrane</keyword>
<organism evidence="2 3">
    <name type="scientific">Septoria linicola</name>
    <dbReference type="NCBI Taxonomy" id="215465"/>
    <lineage>
        <taxon>Eukaryota</taxon>
        <taxon>Fungi</taxon>
        <taxon>Dikarya</taxon>
        <taxon>Ascomycota</taxon>
        <taxon>Pezizomycotina</taxon>
        <taxon>Dothideomycetes</taxon>
        <taxon>Dothideomycetidae</taxon>
        <taxon>Mycosphaerellales</taxon>
        <taxon>Mycosphaerellaceae</taxon>
        <taxon>Septoria</taxon>
    </lineage>
</organism>
<feature type="transmembrane region" description="Helical" evidence="1">
    <location>
        <begin position="231"/>
        <end position="251"/>
    </location>
</feature>
<keyword evidence="1" id="KW-0812">Transmembrane</keyword>
<dbReference type="Proteomes" id="UP001056384">
    <property type="component" value="Chromosome 10"/>
</dbReference>
<dbReference type="AlphaFoldDB" id="A0A9Q9EPB0"/>
<evidence type="ECO:0000313" key="3">
    <source>
        <dbReference type="Proteomes" id="UP001056384"/>
    </source>
</evidence>
<evidence type="ECO:0000256" key="1">
    <source>
        <dbReference type="SAM" id="Phobius"/>
    </source>
</evidence>
<feature type="transmembrane region" description="Helical" evidence="1">
    <location>
        <begin position="41"/>
        <end position="60"/>
    </location>
</feature>
<protein>
    <submittedName>
        <fullName evidence="2">Uncharacterized protein</fullName>
    </submittedName>
</protein>
<accession>A0A9Q9EPB0</accession>
<keyword evidence="3" id="KW-1185">Reference proteome</keyword>
<proteinExistence type="predicted"/>
<evidence type="ECO:0000313" key="2">
    <source>
        <dbReference type="EMBL" id="USW57512.1"/>
    </source>
</evidence>
<reference evidence="2" key="1">
    <citation type="submission" date="2022-06" db="EMBL/GenBank/DDBJ databases">
        <title>Complete genome sequences of two strains of the flax pathogen Septoria linicola.</title>
        <authorList>
            <person name="Lapalu N."/>
            <person name="Simon A."/>
            <person name="Demenou B."/>
            <person name="Paumier D."/>
            <person name="Guillot M.-P."/>
            <person name="Gout L."/>
            <person name="Valade R."/>
        </authorList>
    </citation>
    <scope>NUCLEOTIDE SEQUENCE</scope>
    <source>
        <strain evidence="2">SE15195</strain>
    </source>
</reference>
<gene>
    <name evidence="2" type="ORF">Slin15195_G108310</name>
</gene>